<dbReference type="PANTHER" id="PTHR43244:SF2">
    <property type="entry name" value="CONSERVED HYPOTHETICAL ALANINE AND PROLINE-RICH PROTEIN"/>
    <property type="match status" value="1"/>
</dbReference>
<name>A0ABR7SYV5_9ACTN</name>
<dbReference type="Pfam" id="PF00296">
    <property type="entry name" value="Bac_luciferase"/>
    <property type="match status" value="1"/>
</dbReference>
<sequence>MPLPVRFGLNVDPHSAGLPAAAQITAIADTTGLDYVGIQDHPYNADFVDTFTLITWLAAQTENVSFFPNVANLPLRPPAMLAQQAATIDVLSQGRFELALGAGAFFDPIAGMGGPHRTTGQARAALGEAIDIIRASWAGQPFAHAGEHYPLPGIRPGPRPAHDIGLWLGVIGPCSAHLLGAKADGWSVSNGYVPPERLNQLNPIITDAAHQAGRDPEQITRLYNVMGTITDTDHDLFNGPVTRWSDTLTTLHTDYGMNAFVFWPSGDRERQSRLFAELVVPAVRANLKALSAP</sequence>
<keyword evidence="3" id="KW-1185">Reference proteome</keyword>
<evidence type="ECO:0000313" key="2">
    <source>
        <dbReference type="EMBL" id="MBC9719453.1"/>
    </source>
</evidence>
<accession>A0ABR7SYV5</accession>
<dbReference type="EMBL" id="JACTVJ010000043">
    <property type="protein sequence ID" value="MBC9719453.1"/>
    <property type="molecule type" value="Genomic_DNA"/>
</dbReference>
<dbReference type="InterPro" id="IPR036661">
    <property type="entry name" value="Luciferase-like_sf"/>
</dbReference>
<proteinExistence type="predicted"/>
<protein>
    <submittedName>
        <fullName evidence="2">LLM class flavin-dependent oxidoreductase</fullName>
    </submittedName>
</protein>
<reference evidence="2 3" key="1">
    <citation type="submission" date="2020-08" db="EMBL/GenBank/DDBJ databases">
        <title>Genemic of Streptomyces polyaspartic.</title>
        <authorList>
            <person name="Liu W."/>
        </authorList>
    </citation>
    <scope>NUCLEOTIDE SEQUENCE [LARGE SCALE GENOMIC DNA]</scope>
    <source>
        <strain evidence="2 3">TRM66268-LWL</strain>
    </source>
</reference>
<dbReference type="PANTHER" id="PTHR43244">
    <property type="match status" value="1"/>
</dbReference>
<evidence type="ECO:0000313" key="3">
    <source>
        <dbReference type="Proteomes" id="UP000642284"/>
    </source>
</evidence>
<dbReference type="CDD" id="cd01097">
    <property type="entry name" value="Tetrahydromethanopterin_reductase"/>
    <property type="match status" value="1"/>
</dbReference>
<dbReference type="SUPFAM" id="SSF51679">
    <property type="entry name" value="Bacterial luciferase-like"/>
    <property type="match status" value="1"/>
</dbReference>
<evidence type="ECO:0000259" key="1">
    <source>
        <dbReference type="Pfam" id="PF00296"/>
    </source>
</evidence>
<feature type="domain" description="Luciferase-like" evidence="1">
    <location>
        <begin position="12"/>
        <end position="234"/>
    </location>
</feature>
<dbReference type="Proteomes" id="UP000642284">
    <property type="component" value="Unassembled WGS sequence"/>
</dbReference>
<comment type="caution">
    <text evidence="2">The sequence shown here is derived from an EMBL/GenBank/DDBJ whole genome shotgun (WGS) entry which is preliminary data.</text>
</comment>
<dbReference type="InterPro" id="IPR011251">
    <property type="entry name" value="Luciferase-like_dom"/>
</dbReference>
<dbReference type="Gene3D" id="3.20.20.30">
    <property type="entry name" value="Luciferase-like domain"/>
    <property type="match status" value="1"/>
</dbReference>
<organism evidence="2 3">
    <name type="scientific">Streptomyces polyasparticus</name>
    <dbReference type="NCBI Taxonomy" id="2767826"/>
    <lineage>
        <taxon>Bacteria</taxon>
        <taxon>Bacillati</taxon>
        <taxon>Actinomycetota</taxon>
        <taxon>Actinomycetes</taxon>
        <taxon>Kitasatosporales</taxon>
        <taxon>Streptomycetaceae</taxon>
        <taxon>Streptomyces</taxon>
    </lineage>
</organism>
<dbReference type="RefSeq" id="WP_187819857.1">
    <property type="nucleotide sequence ID" value="NZ_JACTVJ010000043.1"/>
</dbReference>
<gene>
    <name evidence="2" type="ORF">H9Y04_43800</name>
</gene>
<dbReference type="InterPro" id="IPR050564">
    <property type="entry name" value="F420-G6PD/mer"/>
</dbReference>